<evidence type="ECO:0000256" key="1">
    <source>
        <dbReference type="SAM" id="MobiDB-lite"/>
    </source>
</evidence>
<feature type="compositionally biased region" description="Acidic residues" evidence="1">
    <location>
        <begin position="650"/>
        <end position="659"/>
    </location>
</feature>
<evidence type="ECO:0000313" key="2">
    <source>
        <dbReference type="EMBL" id="EST47504.1"/>
    </source>
</evidence>
<dbReference type="VEuPathDB" id="GiardiaDB:SS50377_26993"/>
<organism evidence="2">
    <name type="scientific">Spironucleus salmonicida</name>
    <dbReference type="NCBI Taxonomy" id="348837"/>
    <lineage>
        <taxon>Eukaryota</taxon>
        <taxon>Metamonada</taxon>
        <taxon>Diplomonadida</taxon>
        <taxon>Hexamitidae</taxon>
        <taxon>Hexamitinae</taxon>
        <taxon>Spironucleus</taxon>
    </lineage>
</organism>
<feature type="region of interest" description="Disordered" evidence="1">
    <location>
        <begin position="561"/>
        <end position="594"/>
    </location>
</feature>
<evidence type="ECO:0000313" key="4">
    <source>
        <dbReference type="Proteomes" id="UP000018208"/>
    </source>
</evidence>
<sequence length="709" mass="80994">MGCGSAKNNVPQTEDQTNAINQQQLILAQQIEKYPIENINSINYNGQKLFLLKIKGSFNLPQTIVLSFQSKTQLITFGVTVVNCTDSHIEFYILNPLFDFSLARVSNLDTFSSGLQIENRNVCFIGHGPGQSVIKKLGKKHGFLTNFFILSSHNDQFLEQIDDSVKTNISQNQHPIYELTRIKLQANQIVVIGPIWLLKMVKLFCIKYKIQGYGLYMLYSKYNKQDPIKWIDLNNDEFINNLNDYDQQEIDYDNTQGQLLYTRIQQANNLEQLIGNSQFGGENSDSILNHDILDQINKQSLPNTLQSTHDDDDVMKKLKIFEEFALGETEHKKPISAKTNKGQSEPDIAFMKGQMTPVQNIQKSVRIFEPLQLQKQLTPQPQHQNRQNDNQAKSQVIFGDQSYQTDSETQDQSTFQPKGTPKNKKSNKTLPTHQSSFVKVDDETVPKVGLVLNELSQQVLEDEYETEEEELSEIENIDESNNNIDKQTAEKQLNRKLSIDITEAQENDAKETNQTKVGSTQDMLQKQQEILKQYTPKVEKIENQDEYIHEKFSKQQLQEHIDLEELQKDQTEEETKEETPELAPTYIRNSFTEIKPQQILAPIAQSSYELSNSRQPEMKTLSQDILETSQTTNTEKQDPLNESSESTGIEPEDELEDQPSPENPYSRGVIQSSMLEEGKPSVLVSSAVMKPTDLRRSIGDISLIPKNSE</sequence>
<feature type="region of interest" description="Disordered" evidence="1">
    <location>
        <begin position="608"/>
        <end position="677"/>
    </location>
</feature>
<dbReference type="EMBL" id="AUWU02000007">
    <property type="protein sequence ID" value="KAH0570707.1"/>
    <property type="molecule type" value="Genomic_DNA"/>
</dbReference>
<accession>V6M2M1</accession>
<name>V6M2M1_9EUKA</name>
<dbReference type="Proteomes" id="UP000018208">
    <property type="component" value="Unassembled WGS sequence"/>
</dbReference>
<protein>
    <submittedName>
        <fullName evidence="2">Uncharacterized protein</fullName>
    </submittedName>
</protein>
<proteinExistence type="predicted"/>
<feature type="compositionally biased region" description="Basic and acidic residues" evidence="1">
    <location>
        <begin position="561"/>
        <end position="570"/>
    </location>
</feature>
<feature type="compositionally biased region" description="Polar residues" evidence="1">
    <location>
        <begin position="608"/>
        <end position="647"/>
    </location>
</feature>
<dbReference type="EMBL" id="KI546040">
    <property type="protein sequence ID" value="EST47504.1"/>
    <property type="molecule type" value="Genomic_DNA"/>
</dbReference>
<reference evidence="2 3" key="1">
    <citation type="journal article" date="2014" name="PLoS Genet.">
        <title>The Genome of Spironucleus salmonicida Highlights a Fish Pathogen Adapted to Fluctuating Environments.</title>
        <authorList>
            <person name="Xu F."/>
            <person name="Jerlstrom-Hultqvist J."/>
            <person name="Einarsson E."/>
            <person name="Astvaldsson A."/>
            <person name="Svard S.G."/>
            <person name="Andersson J.O."/>
        </authorList>
    </citation>
    <scope>NUCLEOTIDE SEQUENCE</scope>
    <source>
        <strain evidence="3">ATCC 50377</strain>
    </source>
</reference>
<feature type="compositionally biased region" description="Polar residues" evidence="1">
    <location>
        <begin position="402"/>
        <end position="417"/>
    </location>
</feature>
<gene>
    <name evidence="2" type="ORF">SS50377_12489</name>
    <name evidence="3" type="ORF">SS50377_26993</name>
</gene>
<evidence type="ECO:0000313" key="3">
    <source>
        <dbReference type="EMBL" id="KAH0570707.1"/>
    </source>
</evidence>
<keyword evidence="4" id="KW-1185">Reference proteome</keyword>
<dbReference type="AlphaFoldDB" id="V6M2M1"/>
<reference evidence="3" key="2">
    <citation type="submission" date="2020-12" db="EMBL/GenBank/DDBJ databases">
        <title>New Spironucleus salmonicida genome in near-complete chromosomes.</title>
        <authorList>
            <person name="Xu F."/>
            <person name="Kurt Z."/>
            <person name="Jimenez-Gonzalez A."/>
            <person name="Astvaldsson A."/>
            <person name="Andersson J.O."/>
            <person name="Svard S.G."/>
        </authorList>
    </citation>
    <scope>NUCLEOTIDE SEQUENCE</scope>
    <source>
        <strain evidence="3">ATCC 50377</strain>
    </source>
</reference>
<feature type="region of interest" description="Disordered" evidence="1">
    <location>
        <begin position="402"/>
        <end position="436"/>
    </location>
</feature>